<feature type="non-terminal residue" evidence="1">
    <location>
        <position position="1"/>
    </location>
</feature>
<accession>A0A2B4R1X3</accession>
<dbReference type="STRING" id="50429.A0A2B4R1X3"/>
<dbReference type="EMBL" id="LSMT01003274">
    <property type="protein sequence ID" value="PFX11196.1"/>
    <property type="molecule type" value="Genomic_DNA"/>
</dbReference>
<dbReference type="InterPro" id="IPR040099">
    <property type="entry name" value="ZZEF1"/>
</dbReference>
<dbReference type="AlphaFoldDB" id="A0A2B4R1X3"/>
<gene>
    <name evidence="1" type="primary">HECTD4</name>
    <name evidence="1" type="ORF">AWC38_SpisGene25236</name>
</gene>
<name>A0A2B4R1X3_STYPI</name>
<dbReference type="PANTHER" id="PTHR22772:SF5">
    <property type="entry name" value="HECT DOMAIN E3 UBIQUITIN PROTEIN LIGASE 4"/>
    <property type="match status" value="1"/>
</dbReference>
<evidence type="ECO:0000313" key="1">
    <source>
        <dbReference type="EMBL" id="PFX11196.1"/>
    </source>
</evidence>
<feature type="non-terminal residue" evidence="1">
    <location>
        <position position="265"/>
    </location>
</feature>
<keyword evidence="2" id="KW-1185">Reference proteome</keyword>
<dbReference type="PANTHER" id="PTHR22772">
    <property type="entry name" value="NOVEL ZZ TYPE ZINC FINGER DOMAIN CONTAINING PROTEIN"/>
    <property type="match status" value="1"/>
</dbReference>
<reference evidence="2" key="1">
    <citation type="journal article" date="2017" name="bioRxiv">
        <title>Comparative analysis of the genomes of Stylophora pistillata and Acropora digitifera provides evidence for extensive differences between species of corals.</title>
        <authorList>
            <person name="Voolstra C.R."/>
            <person name="Li Y."/>
            <person name="Liew Y.J."/>
            <person name="Baumgarten S."/>
            <person name="Zoccola D."/>
            <person name="Flot J.-F."/>
            <person name="Tambutte S."/>
            <person name="Allemand D."/>
            <person name="Aranda M."/>
        </authorList>
    </citation>
    <scope>NUCLEOTIDE SEQUENCE [LARGE SCALE GENOMIC DNA]</scope>
</reference>
<evidence type="ECO:0000313" key="2">
    <source>
        <dbReference type="Proteomes" id="UP000225706"/>
    </source>
</evidence>
<organism evidence="1 2">
    <name type="scientific">Stylophora pistillata</name>
    <name type="common">Smooth cauliflower coral</name>
    <dbReference type="NCBI Taxonomy" id="50429"/>
    <lineage>
        <taxon>Eukaryota</taxon>
        <taxon>Metazoa</taxon>
        <taxon>Cnidaria</taxon>
        <taxon>Anthozoa</taxon>
        <taxon>Hexacorallia</taxon>
        <taxon>Scleractinia</taxon>
        <taxon>Astrocoeniina</taxon>
        <taxon>Pocilloporidae</taxon>
        <taxon>Stylophora</taxon>
    </lineage>
</organism>
<sequence>VAYFVSELKSKDEAKDECWDPSLVSSAFLSPWLRPRKVESPHPVRDDYQCFKTVVLPGASCLYLNFDPRCATQYDYDKVVVYAGNNTNGRKVAEFGGNSHGAGSRSVVRMGWPKEPIKVEGDAVTISFQVKSSRERNTPDIAVWGFSCIISTKVGILAPTLRPSLRQATQPEAIEELVVRCVINHLGLTKTVHGLELLQATETDGEEYRYLCSVMREVYNRLNGLIRQLQTMAEMEQKWAHEIEDVRSGVLQPSAAFFNDFHLQE</sequence>
<dbReference type="Proteomes" id="UP000225706">
    <property type="component" value="Unassembled WGS sequence"/>
</dbReference>
<comment type="caution">
    <text evidence="1">The sequence shown here is derived from an EMBL/GenBank/DDBJ whole genome shotgun (WGS) entry which is preliminary data.</text>
</comment>
<proteinExistence type="predicted"/>
<dbReference type="OrthoDB" id="5986060at2759"/>
<protein>
    <submittedName>
        <fullName evidence="1">Putative E3 ubiquitin-protein ligase HECTD4</fullName>
    </submittedName>
</protein>